<accession>A0A438FXQ4</accession>
<sequence length="121" mass="13919">MEEIVVTIAAKVAEYLVAPIGRSFGYLFNYRSNIDDLRQQVEKPGMPGLVGSWKRLANFLRLRRKQPELLLEKGMNEIKVEQFPVRRSGCRVLLLPFEDRFILGDRCLAILKAPVEKANLF</sequence>
<organism evidence="1 2">
    <name type="scientific">Vitis vinifera</name>
    <name type="common">Grape</name>
    <dbReference type="NCBI Taxonomy" id="29760"/>
    <lineage>
        <taxon>Eukaryota</taxon>
        <taxon>Viridiplantae</taxon>
        <taxon>Streptophyta</taxon>
        <taxon>Embryophyta</taxon>
        <taxon>Tracheophyta</taxon>
        <taxon>Spermatophyta</taxon>
        <taxon>Magnoliopsida</taxon>
        <taxon>eudicotyledons</taxon>
        <taxon>Gunneridae</taxon>
        <taxon>Pentapetalae</taxon>
        <taxon>rosids</taxon>
        <taxon>Vitales</taxon>
        <taxon>Vitaceae</taxon>
        <taxon>Viteae</taxon>
        <taxon>Vitis</taxon>
    </lineage>
</organism>
<reference evidence="1 2" key="1">
    <citation type="journal article" date="2018" name="PLoS Genet.">
        <title>Population sequencing reveals clonal diversity and ancestral inbreeding in the grapevine cultivar Chardonnay.</title>
        <authorList>
            <person name="Roach M.J."/>
            <person name="Johnson D.L."/>
            <person name="Bohlmann J."/>
            <person name="van Vuuren H.J."/>
            <person name="Jones S.J."/>
            <person name="Pretorius I.S."/>
            <person name="Schmidt S.A."/>
            <person name="Borneman A.R."/>
        </authorList>
    </citation>
    <scope>NUCLEOTIDE SEQUENCE [LARGE SCALE GENOMIC DNA]</scope>
    <source>
        <strain evidence="2">cv. Chardonnay</strain>
        <tissue evidence="1">Leaf</tissue>
    </source>
</reference>
<gene>
    <name evidence="1" type="ORF">CK203_063118</name>
</gene>
<evidence type="ECO:0000313" key="1">
    <source>
        <dbReference type="EMBL" id="RVW64746.1"/>
    </source>
</evidence>
<dbReference type="AlphaFoldDB" id="A0A438FXQ4"/>
<comment type="caution">
    <text evidence="1">The sequence shown here is derived from an EMBL/GenBank/DDBJ whole genome shotgun (WGS) entry which is preliminary data.</text>
</comment>
<evidence type="ECO:0000313" key="2">
    <source>
        <dbReference type="Proteomes" id="UP000288805"/>
    </source>
</evidence>
<name>A0A438FXQ4_VITVI</name>
<dbReference type="Proteomes" id="UP000288805">
    <property type="component" value="Unassembled WGS sequence"/>
</dbReference>
<proteinExistence type="predicted"/>
<dbReference type="EMBL" id="QGNW01000707">
    <property type="protein sequence ID" value="RVW64746.1"/>
    <property type="molecule type" value="Genomic_DNA"/>
</dbReference>
<protein>
    <submittedName>
        <fullName evidence="1">Uncharacterized protein</fullName>
    </submittedName>
</protein>